<evidence type="ECO:0000313" key="6">
    <source>
        <dbReference type="Proteomes" id="UP000007013"/>
    </source>
</evidence>
<dbReference type="PANTHER" id="PTHR42939">
    <property type="entry name" value="ABC TRANSPORTER ATP-BINDING PROTEIN ALBC-RELATED"/>
    <property type="match status" value="1"/>
</dbReference>
<feature type="domain" description="ABC transporter" evidence="4">
    <location>
        <begin position="2"/>
        <end position="228"/>
    </location>
</feature>
<evidence type="ECO:0000256" key="3">
    <source>
        <dbReference type="ARBA" id="ARBA00022840"/>
    </source>
</evidence>
<dbReference type="AlphaFoldDB" id="B1ZWX9"/>
<evidence type="ECO:0000256" key="2">
    <source>
        <dbReference type="ARBA" id="ARBA00022741"/>
    </source>
</evidence>
<keyword evidence="3" id="KW-0067">ATP-binding</keyword>
<dbReference type="Proteomes" id="UP000007013">
    <property type="component" value="Chromosome"/>
</dbReference>
<proteinExistence type="predicted"/>
<dbReference type="eggNOG" id="COG1131">
    <property type="taxonomic scope" value="Bacteria"/>
</dbReference>
<dbReference type="RefSeq" id="WP_012374627.1">
    <property type="nucleotide sequence ID" value="NC_010571.1"/>
</dbReference>
<organism evidence="5 6">
    <name type="scientific">Opitutus terrae (strain DSM 11246 / JCM 15787 / PB90-1)</name>
    <dbReference type="NCBI Taxonomy" id="452637"/>
    <lineage>
        <taxon>Bacteria</taxon>
        <taxon>Pseudomonadati</taxon>
        <taxon>Verrucomicrobiota</taxon>
        <taxon>Opitutia</taxon>
        <taxon>Opitutales</taxon>
        <taxon>Opitutaceae</taxon>
        <taxon>Opitutus</taxon>
    </lineage>
</organism>
<dbReference type="InterPro" id="IPR051782">
    <property type="entry name" value="ABC_Transporter_VariousFunc"/>
</dbReference>
<keyword evidence="6" id="KW-1185">Reference proteome</keyword>
<dbReference type="PROSITE" id="PS00211">
    <property type="entry name" value="ABC_TRANSPORTER_1"/>
    <property type="match status" value="1"/>
</dbReference>
<name>B1ZWX9_OPITP</name>
<dbReference type="KEGG" id="ote:Oter_1806"/>
<accession>B1ZWX9</accession>
<dbReference type="OrthoDB" id="9804819at2"/>
<dbReference type="Pfam" id="PF00005">
    <property type="entry name" value="ABC_tran"/>
    <property type="match status" value="1"/>
</dbReference>
<dbReference type="Gene3D" id="3.40.50.300">
    <property type="entry name" value="P-loop containing nucleotide triphosphate hydrolases"/>
    <property type="match status" value="1"/>
</dbReference>
<dbReference type="InterPro" id="IPR017871">
    <property type="entry name" value="ABC_transporter-like_CS"/>
</dbReference>
<dbReference type="InterPro" id="IPR003593">
    <property type="entry name" value="AAA+_ATPase"/>
</dbReference>
<gene>
    <name evidence="5" type="ordered locus">Oter_1806</name>
</gene>
<dbReference type="GO" id="GO:0016887">
    <property type="term" value="F:ATP hydrolysis activity"/>
    <property type="evidence" value="ECO:0007669"/>
    <property type="project" value="InterPro"/>
</dbReference>
<protein>
    <submittedName>
        <fullName evidence="5">ABC transporter related</fullName>
    </submittedName>
</protein>
<dbReference type="CDD" id="cd03230">
    <property type="entry name" value="ABC_DR_subfamily_A"/>
    <property type="match status" value="1"/>
</dbReference>
<evidence type="ECO:0000259" key="4">
    <source>
        <dbReference type="PROSITE" id="PS50893"/>
    </source>
</evidence>
<dbReference type="InterPro" id="IPR027417">
    <property type="entry name" value="P-loop_NTPase"/>
</dbReference>
<sequence length="234" mass="25798">MIEISGLSKRFRSRAVLQRLDLTVRPGAVNLLVGANGAGKTTLLRIIAQLAAPDAGTVRINGLDLGTEPLRALAQLSFLPQAPRFHPRLTTRQVAQYYGRLRRREPSAVDAELARWQLTDHLQVMTHQLSGGMRQRLALAVFALAHAPVLVLDEPGLSLDPFWREQLQQFLTDAAREGRTVLVATHLLGEWEGRVDACHHMQAGRIVGELPPARLRAAFAEAEGLPLPDREGIE</sequence>
<dbReference type="EMBL" id="CP001032">
    <property type="protein sequence ID" value="ACB75090.1"/>
    <property type="molecule type" value="Genomic_DNA"/>
</dbReference>
<evidence type="ECO:0000256" key="1">
    <source>
        <dbReference type="ARBA" id="ARBA00022448"/>
    </source>
</evidence>
<dbReference type="SUPFAM" id="SSF52540">
    <property type="entry name" value="P-loop containing nucleoside triphosphate hydrolases"/>
    <property type="match status" value="1"/>
</dbReference>
<dbReference type="HOGENOM" id="CLU_000604_1_2_0"/>
<reference evidence="5 6" key="1">
    <citation type="journal article" date="2011" name="J. Bacteriol.">
        <title>Genome sequence of the verrucomicrobium Opitutus terrae PB90-1, an abundant inhabitant of rice paddy soil ecosystems.</title>
        <authorList>
            <person name="van Passel M.W."/>
            <person name="Kant R."/>
            <person name="Palva A."/>
            <person name="Copeland A."/>
            <person name="Lucas S."/>
            <person name="Lapidus A."/>
            <person name="Glavina del Rio T."/>
            <person name="Pitluck S."/>
            <person name="Goltsman E."/>
            <person name="Clum A."/>
            <person name="Sun H."/>
            <person name="Schmutz J."/>
            <person name="Larimer F.W."/>
            <person name="Land M.L."/>
            <person name="Hauser L."/>
            <person name="Kyrpides N."/>
            <person name="Mikhailova N."/>
            <person name="Richardson P.P."/>
            <person name="Janssen P.H."/>
            <person name="de Vos W.M."/>
            <person name="Smidt H."/>
        </authorList>
    </citation>
    <scope>NUCLEOTIDE SEQUENCE [LARGE SCALE GENOMIC DNA]</scope>
    <source>
        <strain evidence="6">DSM 11246 / JCM 15787 / PB90-1</strain>
    </source>
</reference>
<evidence type="ECO:0000313" key="5">
    <source>
        <dbReference type="EMBL" id="ACB75090.1"/>
    </source>
</evidence>
<keyword evidence="1" id="KW-0813">Transport</keyword>
<dbReference type="PROSITE" id="PS50893">
    <property type="entry name" value="ABC_TRANSPORTER_2"/>
    <property type="match status" value="1"/>
</dbReference>
<dbReference type="PANTHER" id="PTHR42939:SF1">
    <property type="entry name" value="ABC TRANSPORTER ATP-BINDING PROTEIN ALBC-RELATED"/>
    <property type="match status" value="1"/>
</dbReference>
<dbReference type="SMART" id="SM00382">
    <property type="entry name" value="AAA"/>
    <property type="match status" value="1"/>
</dbReference>
<dbReference type="InterPro" id="IPR003439">
    <property type="entry name" value="ABC_transporter-like_ATP-bd"/>
</dbReference>
<dbReference type="GO" id="GO:0005524">
    <property type="term" value="F:ATP binding"/>
    <property type="evidence" value="ECO:0007669"/>
    <property type="project" value="UniProtKB-KW"/>
</dbReference>
<dbReference type="STRING" id="452637.Oter_1806"/>
<keyword evidence="2" id="KW-0547">Nucleotide-binding</keyword>